<gene>
    <name evidence="1" type="ORF">DWV35_18080</name>
</gene>
<dbReference type="STRING" id="28116.Bovatus_01097"/>
<dbReference type="PANTHER" id="PTHR35867:SF1">
    <property type="entry name" value="PROTEIN RSEC"/>
    <property type="match status" value="1"/>
</dbReference>
<accession>A0A139KYE1</accession>
<dbReference type="EMBL" id="QSBI01000026">
    <property type="protein sequence ID" value="RGX07660.1"/>
    <property type="molecule type" value="Genomic_DNA"/>
</dbReference>
<evidence type="ECO:0000313" key="2">
    <source>
        <dbReference type="Proteomes" id="UP000286031"/>
    </source>
</evidence>
<dbReference type="AlphaFoldDB" id="A0A139KYE1"/>
<dbReference type="InterPro" id="IPR007359">
    <property type="entry name" value="SigmaE_reg_RseC_MucC"/>
</dbReference>
<dbReference type="Proteomes" id="UP000286031">
    <property type="component" value="Unassembled WGS sequence"/>
</dbReference>
<dbReference type="PANTHER" id="PTHR35867">
    <property type="entry name" value="PROTEIN RSEC"/>
    <property type="match status" value="1"/>
</dbReference>
<dbReference type="Pfam" id="PF04246">
    <property type="entry name" value="RseC_MucC"/>
    <property type="match status" value="1"/>
</dbReference>
<proteinExistence type="predicted"/>
<reference evidence="1 2" key="1">
    <citation type="submission" date="2018-08" db="EMBL/GenBank/DDBJ databases">
        <title>A genome reference for cultivated species of the human gut microbiota.</title>
        <authorList>
            <person name="Zou Y."/>
            <person name="Xue W."/>
            <person name="Luo G."/>
        </authorList>
    </citation>
    <scope>NUCLEOTIDE SEQUENCE [LARGE SCALE GENOMIC DNA]</scope>
    <source>
        <strain evidence="1 2">AF04-46</strain>
    </source>
</reference>
<evidence type="ECO:0000313" key="1">
    <source>
        <dbReference type="EMBL" id="RGX07660.1"/>
    </source>
</evidence>
<organism evidence="1 2">
    <name type="scientific">Bacteroides ovatus</name>
    <dbReference type="NCBI Taxonomy" id="28116"/>
    <lineage>
        <taxon>Bacteria</taxon>
        <taxon>Pseudomonadati</taxon>
        <taxon>Bacteroidota</taxon>
        <taxon>Bacteroidia</taxon>
        <taxon>Bacteroidales</taxon>
        <taxon>Bacteroidaceae</taxon>
        <taxon>Bacteroides</taxon>
    </lineage>
</organism>
<name>A0A139KYE1_BACOV</name>
<dbReference type="RefSeq" id="WP_061448273.1">
    <property type="nucleotide sequence ID" value="NZ_JADNEH010000005.1"/>
</dbReference>
<protein>
    <submittedName>
        <fullName evidence="1">RseC/MucC family positive regulator of sigma(E)</fullName>
    </submittedName>
</protein>
<comment type="caution">
    <text evidence="1">The sequence shown here is derived from an EMBL/GenBank/DDBJ whole genome shotgun (WGS) entry which is preliminary data.</text>
</comment>
<sequence>MTNNTIKHLGIVENIQGSHLSVRIVQTSACAACSAKGHCSSADSKDKIIDIIDTAASSYQVGEKVMVVGETSMGMMAVVLAFVLPFVLLIFSLFLLMALVENELYAALLSLAVLIPYYFVLWLNKTRLKQQFSFTIKPINN</sequence>